<feature type="domain" description="AAA" evidence="1">
    <location>
        <begin position="18"/>
        <end position="144"/>
    </location>
</feature>
<dbReference type="Pfam" id="PF13635">
    <property type="entry name" value="DUF4143"/>
    <property type="match status" value="1"/>
</dbReference>
<dbReference type="eggNOG" id="COG1373">
    <property type="taxonomic scope" value="Bacteria"/>
</dbReference>
<organism evidence="3 4">
    <name type="scientific">Amoebophilus asiaticus (strain 5a2)</name>
    <dbReference type="NCBI Taxonomy" id="452471"/>
    <lineage>
        <taxon>Bacteria</taxon>
        <taxon>Pseudomonadati</taxon>
        <taxon>Bacteroidota</taxon>
        <taxon>Cytophagia</taxon>
        <taxon>Cytophagales</taxon>
        <taxon>Amoebophilaceae</taxon>
        <taxon>Candidatus Amoebophilus</taxon>
    </lineage>
</organism>
<sequence length="402" mass="46787">MERIYQPVIQEHIQSYSQMLFLAGPRQVGKTTLLWSSKNANSNFNYYNWDNIDDREILLKGYSHLTAGANLDVASYQKPILALDEIHKYKHWKTFLKGLYDGYKNDLTIVVSGSAKLDIYRQGGDSLMGRYFLYRIHPISLGELVRTKPTADLLAKPTYISEEQVKNLFELGGFPEPFLAQNMSFYNRWQALRERQMIFEDIRALSHIHDLAQLQVLAKLLKHQVGNTVKYSELAKKVRVSQPTIQAWLEVLSHFYYCFMIRPWTQNVSRSLLKEPKVYLWDWSCIPDHGARVENFVASHLLKSIHYWTDTGKGRYELYFLRTKDQKEIDFIVTQNDKPWLVIEVKSSKNAGLNPHLIEFKEALGAPHAFQLAFDMPYMEIDALSLTRPQIIPMVSFISQLI</sequence>
<accession>B3ETI7</accession>
<gene>
    <name evidence="3" type="ordered locus">Aasi_1211</name>
</gene>
<evidence type="ECO:0000259" key="1">
    <source>
        <dbReference type="Pfam" id="PF13173"/>
    </source>
</evidence>
<dbReference type="Proteomes" id="UP000001227">
    <property type="component" value="Chromosome"/>
</dbReference>
<dbReference type="InterPro" id="IPR025420">
    <property type="entry name" value="DUF4143"/>
</dbReference>
<reference evidence="3 4" key="1">
    <citation type="journal article" date="2010" name="J. Bacteriol.">
        <title>The genome of the amoeba symbiont 'Candidatus Amoebophilus asiaticus' reveals common mechanisms for host cell interaction among amoeba-associated bacteria.</title>
        <authorList>
            <person name="Schmitz-Esser S."/>
            <person name="Tischler P."/>
            <person name="Arnold R."/>
            <person name="Montanaro J."/>
            <person name="Wagner M."/>
            <person name="Rattei T."/>
            <person name="Horn M."/>
        </authorList>
    </citation>
    <scope>NUCLEOTIDE SEQUENCE [LARGE SCALE GENOMIC DNA]</scope>
    <source>
        <strain evidence="3 4">5a2</strain>
    </source>
</reference>
<feature type="domain" description="DUF4143" evidence="2">
    <location>
        <begin position="200"/>
        <end position="348"/>
    </location>
</feature>
<dbReference type="InterPro" id="IPR027417">
    <property type="entry name" value="P-loop_NTPase"/>
</dbReference>
<dbReference type="KEGG" id="aas:Aasi_1211"/>
<dbReference type="RefSeq" id="WP_012473292.1">
    <property type="nucleotide sequence ID" value="NC_010830.1"/>
</dbReference>
<evidence type="ECO:0000313" key="4">
    <source>
        <dbReference type="Proteomes" id="UP000001227"/>
    </source>
</evidence>
<evidence type="ECO:0000313" key="3">
    <source>
        <dbReference type="EMBL" id="ACE06539.1"/>
    </source>
</evidence>
<dbReference type="Pfam" id="PF13173">
    <property type="entry name" value="AAA_14"/>
    <property type="match status" value="1"/>
</dbReference>
<evidence type="ECO:0000259" key="2">
    <source>
        <dbReference type="Pfam" id="PF13635"/>
    </source>
</evidence>
<dbReference type="SUPFAM" id="SSF52540">
    <property type="entry name" value="P-loop containing nucleoside triphosphate hydrolases"/>
    <property type="match status" value="1"/>
</dbReference>
<keyword evidence="4" id="KW-1185">Reference proteome</keyword>
<name>B3ETI7_AMOA5</name>
<dbReference type="AlphaFoldDB" id="B3ETI7"/>
<evidence type="ECO:0008006" key="5">
    <source>
        <dbReference type="Google" id="ProtNLM"/>
    </source>
</evidence>
<dbReference type="PANTHER" id="PTHR43566">
    <property type="entry name" value="CONSERVED PROTEIN"/>
    <property type="match status" value="1"/>
</dbReference>
<dbReference type="EMBL" id="CP001102">
    <property type="protein sequence ID" value="ACE06539.1"/>
    <property type="molecule type" value="Genomic_DNA"/>
</dbReference>
<dbReference type="InterPro" id="IPR041682">
    <property type="entry name" value="AAA_14"/>
</dbReference>
<dbReference type="HOGENOM" id="CLU_041527_3_1_10"/>
<proteinExistence type="predicted"/>
<protein>
    <recommendedName>
        <fullName evidence="5">AAA domain-containing protein</fullName>
    </recommendedName>
</protein>
<dbReference type="PANTHER" id="PTHR43566:SF1">
    <property type="entry name" value="AAA+ ATPASE DOMAIN-CONTAINING PROTEIN"/>
    <property type="match status" value="1"/>
</dbReference>